<reference evidence="1 2" key="1">
    <citation type="journal article" date="2017" name="Genome Biol. Evol.">
        <title>Phytophthora megakarya and P. palmivora, closely related causal agents of cacao black pod rot, underwent increases in genome sizes and gene numbers by different mechanisms.</title>
        <authorList>
            <person name="Ali S.S."/>
            <person name="Shao J."/>
            <person name="Lary D.J."/>
            <person name="Kronmiller B."/>
            <person name="Shen D."/>
            <person name="Strem M.D."/>
            <person name="Amoako-Attah I."/>
            <person name="Akrofi A.Y."/>
            <person name="Begoude B.A."/>
            <person name="Ten Hoopen G.M."/>
            <person name="Coulibaly K."/>
            <person name="Kebe B.I."/>
            <person name="Melnick R.L."/>
            <person name="Guiltinan M.J."/>
            <person name="Tyler B.M."/>
            <person name="Meinhardt L.W."/>
            <person name="Bailey B.A."/>
        </authorList>
    </citation>
    <scope>NUCLEOTIDE SEQUENCE [LARGE SCALE GENOMIC DNA]</scope>
    <source>
        <strain evidence="2">sbr112.9</strain>
    </source>
</reference>
<comment type="caution">
    <text evidence="1">The sequence shown here is derived from an EMBL/GenBank/DDBJ whole genome shotgun (WGS) entry which is preliminary data.</text>
</comment>
<evidence type="ECO:0000313" key="1">
    <source>
        <dbReference type="EMBL" id="POM79217.1"/>
    </source>
</evidence>
<dbReference type="OrthoDB" id="121947at2759"/>
<organism evidence="1 2">
    <name type="scientific">Phytophthora palmivora</name>
    <dbReference type="NCBI Taxonomy" id="4796"/>
    <lineage>
        <taxon>Eukaryota</taxon>
        <taxon>Sar</taxon>
        <taxon>Stramenopiles</taxon>
        <taxon>Oomycota</taxon>
        <taxon>Peronosporomycetes</taxon>
        <taxon>Peronosporales</taxon>
        <taxon>Peronosporaceae</taxon>
        <taxon>Phytophthora</taxon>
    </lineage>
</organism>
<dbReference type="EMBL" id="NCKW01001824">
    <property type="protein sequence ID" value="POM79217.1"/>
    <property type="molecule type" value="Genomic_DNA"/>
</dbReference>
<accession>A0A2P4YN30</accession>
<name>A0A2P4YN30_9STRA</name>
<protein>
    <submittedName>
        <fullName evidence="1">Uncharacterized protein</fullName>
    </submittedName>
</protein>
<dbReference type="AlphaFoldDB" id="A0A2P4YN30"/>
<feature type="non-terminal residue" evidence="1">
    <location>
        <position position="413"/>
    </location>
</feature>
<evidence type="ECO:0000313" key="2">
    <source>
        <dbReference type="Proteomes" id="UP000237271"/>
    </source>
</evidence>
<dbReference type="Proteomes" id="UP000237271">
    <property type="component" value="Unassembled WGS sequence"/>
</dbReference>
<proteinExistence type="predicted"/>
<keyword evidence="2" id="KW-1185">Reference proteome</keyword>
<gene>
    <name evidence="1" type="ORF">PHPALM_3159</name>
</gene>
<sequence>MAHDELLHDVNGFLSSQDSVHTYIDSLNLEDLDSQQLIADTDALLQSLNRSASTPKSAFKTKQEIAKEKAGQRRDAYRLRLKTEWATLRQQETELSERLEKLKQLKTQEETQSSPSDSLALGAWRAIAMRQYESRMEAEALHKRLEAEVKSRSVMIQDLETVLRKRVREVEKMSTIEVPEILEKKARLGTKDAILYNTYFENLDALYERLEEVFESVGVDPTPGGILSGDPIKKTDGTTEYLETAGVDPENSLALQFCSPLQMENGKVLNLRSYHVARRYIEKHRMVVVWRDLCEAEGEFPGVNSDETGWAIVHGPTSEADYLADRTLTLVQACIRMVPMRFQDSNDDDGGNVDQFMQLLAKTGVEDNKEIERMMERLLLDDALATDGLDKLLDNAFIMLCAIDMERLVTNAR</sequence>